<dbReference type="PROSITE" id="PS01224">
    <property type="entry name" value="ARGC"/>
    <property type="match status" value="1"/>
</dbReference>
<dbReference type="EMBL" id="JBHSGK010000003">
    <property type="protein sequence ID" value="MFC4735782.1"/>
    <property type="molecule type" value="Genomic_DNA"/>
</dbReference>
<evidence type="ECO:0000259" key="7">
    <source>
        <dbReference type="SMART" id="SM00859"/>
    </source>
</evidence>
<dbReference type="Gene3D" id="3.40.50.720">
    <property type="entry name" value="NAD(P)-binding Rossmann-like Domain"/>
    <property type="match status" value="1"/>
</dbReference>
<dbReference type="SUPFAM" id="SSF51735">
    <property type="entry name" value="NAD(P)-binding Rossmann-fold domains"/>
    <property type="match status" value="1"/>
</dbReference>
<dbReference type="InterPro" id="IPR050085">
    <property type="entry name" value="AGPR"/>
</dbReference>
<dbReference type="InterPro" id="IPR000534">
    <property type="entry name" value="Semialdehyde_DH_NAD-bd"/>
</dbReference>
<dbReference type="RefSeq" id="WP_377908418.1">
    <property type="nucleotide sequence ID" value="NZ_JBHSGK010000003.1"/>
</dbReference>
<dbReference type="Gene3D" id="3.30.360.10">
    <property type="entry name" value="Dihydrodipicolinate Reductase, domain 2"/>
    <property type="match status" value="1"/>
</dbReference>
<comment type="function">
    <text evidence="5">Catalyzes the NADPH-dependent reduction of N-acetyl-5-glutamyl phosphate to yield N-acetyl-L-glutamate 5-semialdehyde.</text>
</comment>
<dbReference type="InterPro" id="IPR058924">
    <property type="entry name" value="AGPR_dimerisation_dom"/>
</dbReference>
<dbReference type="InterPro" id="IPR000706">
    <property type="entry name" value="AGPR_type-1"/>
</dbReference>
<keyword evidence="3 5" id="KW-0521">NADP</keyword>
<evidence type="ECO:0000256" key="1">
    <source>
        <dbReference type="ARBA" id="ARBA00022571"/>
    </source>
</evidence>
<keyword evidence="2 5" id="KW-0028">Amino-acid biosynthesis</keyword>
<comment type="similarity">
    <text evidence="5">Belongs to the NAGSA dehydrogenase family. Type 1 subfamily.</text>
</comment>
<comment type="pathway">
    <text evidence="5">Amino-acid biosynthesis; L-arginine biosynthesis; N(2)-acetyl-L-ornithine from L-glutamate: step 3/4.</text>
</comment>
<keyword evidence="5" id="KW-0963">Cytoplasm</keyword>
<dbReference type="Pfam" id="PF01118">
    <property type="entry name" value="Semialdhyde_dh"/>
    <property type="match status" value="1"/>
</dbReference>
<dbReference type="Pfam" id="PF22698">
    <property type="entry name" value="Semialdhyde_dhC_1"/>
    <property type="match status" value="1"/>
</dbReference>
<comment type="catalytic activity">
    <reaction evidence="5">
        <text>N-acetyl-L-glutamate 5-semialdehyde + phosphate + NADP(+) = N-acetyl-L-glutamyl 5-phosphate + NADPH + H(+)</text>
        <dbReference type="Rhea" id="RHEA:21588"/>
        <dbReference type="ChEBI" id="CHEBI:15378"/>
        <dbReference type="ChEBI" id="CHEBI:29123"/>
        <dbReference type="ChEBI" id="CHEBI:43474"/>
        <dbReference type="ChEBI" id="CHEBI:57783"/>
        <dbReference type="ChEBI" id="CHEBI:57936"/>
        <dbReference type="ChEBI" id="CHEBI:58349"/>
        <dbReference type="EC" id="1.2.1.38"/>
    </reaction>
</comment>
<dbReference type="HAMAP" id="MF_00150">
    <property type="entry name" value="ArgC_type1"/>
    <property type="match status" value="1"/>
</dbReference>
<dbReference type="InterPro" id="IPR023013">
    <property type="entry name" value="AGPR_AS"/>
</dbReference>
<dbReference type="PANTHER" id="PTHR32338:SF10">
    <property type="entry name" value="N-ACETYL-GAMMA-GLUTAMYL-PHOSPHATE REDUCTASE, CHLOROPLASTIC-RELATED"/>
    <property type="match status" value="1"/>
</dbReference>
<dbReference type="SMART" id="SM00859">
    <property type="entry name" value="Semialdhyde_dh"/>
    <property type="match status" value="1"/>
</dbReference>
<dbReference type="PANTHER" id="PTHR32338">
    <property type="entry name" value="N-ACETYL-GAMMA-GLUTAMYL-PHOSPHATE REDUCTASE, CHLOROPLASTIC-RELATED-RELATED"/>
    <property type="match status" value="1"/>
</dbReference>
<organism evidence="8 9">
    <name type="scientific">Bacillus daqingensis</name>
    <dbReference type="NCBI Taxonomy" id="872396"/>
    <lineage>
        <taxon>Bacteria</taxon>
        <taxon>Bacillati</taxon>
        <taxon>Bacillota</taxon>
        <taxon>Bacilli</taxon>
        <taxon>Bacillales</taxon>
        <taxon>Bacillaceae</taxon>
        <taxon>Bacillus</taxon>
    </lineage>
</organism>
<evidence type="ECO:0000256" key="2">
    <source>
        <dbReference type="ARBA" id="ARBA00022605"/>
    </source>
</evidence>
<evidence type="ECO:0000256" key="5">
    <source>
        <dbReference type="HAMAP-Rule" id="MF_00150"/>
    </source>
</evidence>
<reference evidence="9" key="1">
    <citation type="journal article" date="2019" name="Int. J. Syst. Evol. Microbiol.">
        <title>The Global Catalogue of Microorganisms (GCM) 10K type strain sequencing project: providing services to taxonomists for standard genome sequencing and annotation.</title>
        <authorList>
            <consortium name="The Broad Institute Genomics Platform"/>
            <consortium name="The Broad Institute Genome Sequencing Center for Infectious Disease"/>
            <person name="Wu L."/>
            <person name="Ma J."/>
        </authorList>
    </citation>
    <scope>NUCLEOTIDE SEQUENCE [LARGE SCALE GENOMIC DNA]</scope>
    <source>
        <strain evidence="9">JCM 12165</strain>
    </source>
</reference>
<feature type="domain" description="Semialdehyde dehydrogenase NAD-binding" evidence="7">
    <location>
        <begin position="6"/>
        <end position="142"/>
    </location>
</feature>
<protein>
    <recommendedName>
        <fullName evidence="5">N-acetyl-gamma-glutamyl-phosphate reductase</fullName>
        <shortName evidence="5">AGPR</shortName>
        <ecNumber evidence="5">1.2.1.38</ecNumber>
    </recommendedName>
    <alternativeName>
        <fullName evidence="5">N-acetyl-glutamate semialdehyde dehydrogenase</fullName>
        <shortName evidence="5">NAGSA dehydrogenase</shortName>
    </alternativeName>
</protein>
<sequence>MTGLKQAAVVGGTGYGALELIRILENHPFLELTTVISQSEEGNDIGERYPHLQTIRTDSFKNMEAAAACDVIFIAAPAGVASKLIPTLSASKSQIIDLSGDLRLEDSDVYEAWYGLEPPDKAMQQHAVYGLPEVNRETIREARLISNPGCFATAAILGMYPAVKQQLIEPGTIMMDGKTGVSGAGRKMSMMTHFSETNENIKAYRTGAHQHVPEIEEHLGKAAGIQTPVYLQTHLMPMTRGIMVTSYGRLAGSATELQQAYETAYEHEPFTRFRKSGLMPQTKDVYGSSYCDIGVFADERSGTLMTVAVIDNLMKGAAGQAVQNCNIMNGWAEYSGLQMVPQYP</sequence>
<evidence type="ECO:0000256" key="6">
    <source>
        <dbReference type="PROSITE-ProRule" id="PRU10010"/>
    </source>
</evidence>
<dbReference type="InterPro" id="IPR036291">
    <property type="entry name" value="NAD(P)-bd_dom_sf"/>
</dbReference>
<comment type="subcellular location">
    <subcellularLocation>
        <location evidence="5">Cytoplasm</location>
    </subcellularLocation>
</comment>
<evidence type="ECO:0000256" key="4">
    <source>
        <dbReference type="ARBA" id="ARBA00023002"/>
    </source>
</evidence>
<dbReference type="GO" id="GO:0003942">
    <property type="term" value="F:N-acetyl-gamma-glutamyl-phosphate reductase activity"/>
    <property type="evidence" value="ECO:0007669"/>
    <property type="project" value="UniProtKB-EC"/>
</dbReference>
<dbReference type="NCBIfam" id="TIGR01850">
    <property type="entry name" value="argC"/>
    <property type="match status" value="1"/>
</dbReference>
<keyword evidence="9" id="KW-1185">Reference proteome</keyword>
<gene>
    <name evidence="5 8" type="primary">argC</name>
    <name evidence="8" type="ORF">ACFO4L_04205</name>
</gene>
<accession>A0ABV9NRB5</accession>
<feature type="active site" evidence="5 6">
    <location>
        <position position="150"/>
    </location>
</feature>
<dbReference type="Proteomes" id="UP001595896">
    <property type="component" value="Unassembled WGS sequence"/>
</dbReference>
<evidence type="ECO:0000313" key="9">
    <source>
        <dbReference type="Proteomes" id="UP001595896"/>
    </source>
</evidence>
<evidence type="ECO:0000256" key="3">
    <source>
        <dbReference type="ARBA" id="ARBA00022857"/>
    </source>
</evidence>
<comment type="caution">
    <text evidence="8">The sequence shown here is derived from an EMBL/GenBank/DDBJ whole genome shotgun (WGS) entry which is preliminary data.</text>
</comment>
<dbReference type="EC" id="1.2.1.38" evidence="5"/>
<dbReference type="SUPFAM" id="SSF55347">
    <property type="entry name" value="Glyceraldehyde-3-phosphate dehydrogenase-like, C-terminal domain"/>
    <property type="match status" value="1"/>
</dbReference>
<proteinExistence type="inferred from homology"/>
<name>A0ABV9NRB5_9BACI</name>
<keyword evidence="4 5" id="KW-0560">Oxidoreductase</keyword>
<keyword evidence="1 5" id="KW-0055">Arginine biosynthesis</keyword>
<evidence type="ECO:0000313" key="8">
    <source>
        <dbReference type="EMBL" id="MFC4735782.1"/>
    </source>
</evidence>
<dbReference type="CDD" id="cd17895">
    <property type="entry name" value="AGPR_1_N"/>
    <property type="match status" value="1"/>
</dbReference>
<dbReference type="CDD" id="cd23934">
    <property type="entry name" value="AGPR_1_C"/>
    <property type="match status" value="1"/>
</dbReference>